<sequence>MADHFQILDITRDSGFYGVREGYYRWLKYIQQFVRKEERAQEIEKAQKAWRVLGCWGTRTKSLEQLRQEDTLGAARQQQDVRFQQETVRHKSALAPPNPPPPPVSVALASASAVAASSLPKPMDLDRSEGRLPAQWFKQVARHALTTLANLKNDLTRAYEATDQTRHRLAAALLHMPELVAALGACFAVITDAFYLVMARMTELEDYCRPATVDAVRDDWDHRDGILARLAAARDLTAQFCDKALSLDCVVRELAGEVGSDRALSLDYAVYEWASEDGNDKAREDELLNDLRIILERWLRLINTFHKKGRTSLLEAALDTKLKNRR</sequence>
<evidence type="ECO:0000313" key="1">
    <source>
        <dbReference type="EMBL" id="KAK8048235.1"/>
    </source>
</evidence>
<protein>
    <submittedName>
        <fullName evidence="1">Uncharacterized protein</fullName>
    </submittedName>
</protein>
<evidence type="ECO:0000313" key="2">
    <source>
        <dbReference type="Proteomes" id="UP001480595"/>
    </source>
</evidence>
<proteinExistence type="predicted"/>
<reference evidence="1 2" key="1">
    <citation type="submission" date="2023-01" db="EMBL/GenBank/DDBJ databases">
        <title>Analysis of 21 Apiospora genomes using comparative genomics revels a genus with tremendous synthesis potential of carbohydrate active enzymes and secondary metabolites.</title>
        <authorList>
            <person name="Sorensen T."/>
        </authorList>
    </citation>
    <scope>NUCLEOTIDE SEQUENCE [LARGE SCALE GENOMIC DNA]</scope>
    <source>
        <strain evidence="1 2">CBS 135458</strain>
    </source>
</reference>
<dbReference type="RefSeq" id="XP_066710484.1">
    <property type="nucleotide sequence ID" value="XM_066861374.1"/>
</dbReference>
<name>A0ABR1TNJ3_9PEZI</name>
<dbReference type="Proteomes" id="UP001480595">
    <property type="component" value="Unassembled WGS sequence"/>
</dbReference>
<dbReference type="EMBL" id="JAQQWL010000011">
    <property type="protein sequence ID" value="KAK8048235.1"/>
    <property type="molecule type" value="Genomic_DNA"/>
</dbReference>
<comment type="caution">
    <text evidence="1">The sequence shown here is derived from an EMBL/GenBank/DDBJ whole genome shotgun (WGS) entry which is preliminary data.</text>
</comment>
<gene>
    <name evidence="1" type="ORF">PG994_009965</name>
</gene>
<accession>A0ABR1TNJ3</accession>
<keyword evidence="2" id="KW-1185">Reference proteome</keyword>
<organism evidence="1 2">
    <name type="scientific">Apiospora phragmitis</name>
    <dbReference type="NCBI Taxonomy" id="2905665"/>
    <lineage>
        <taxon>Eukaryota</taxon>
        <taxon>Fungi</taxon>
        <taxon>Dikarya</taxon>
        <taxon>Ascomycota</taxon>
        <taxon>Pezizomycotina</taxon>
        <taxon>Sordariomycetes</taxon>
        <taxon>Xylariomycetidae</taxon>
        <taxon>Amphisphaeriales</taxon>
        <taxon>Apiosporaceae</taxon>
        <taxon>Apiospora</taxon>
    </lineage>
</organism>
<dbReference type="GeneID" id="92094437"/>